<evidence type="ECO:0000256" key="1">
    <source>
        <dbReference type="SAM" id="SignalP"/>
    </source>
</evidence>
<keyword evidence="3" id="KW-1185">Reference proteome</keyword>
<evidence type="ECO:0000313" key="3">
    <source>
        <dbReference type="Proteomes" id="UP001152024"/>
    </source>
</evidence>
<reference evidence="2" key="1">
    <citation type="submission" date="2022-09" db="EMBL/GenBank/DDBJ databases">
        <title>Fusarium specimens isolated from Avocado Roots.</title>
        <authorList>
            <person name="Stajich J."/>
            <person name="Roper C."/>
            <person name="Heimlech-Rivalta G."/>
        </authorList>
    </citation>
    <scope>NUCLEOTIDE SEQUENCE</scope>
    <source>
        <strain evidence="2">CF00095</strain>
    </source>
</reference>
<accession>A0ABQ8R1N9</accession>
<gene>
    <name evidence="2" type="ORF">NW768_009677</name>
</gene>
<feature type="chain" id="PRO_5045399090" evidence="1">
    <location>
        <begin position="23"/>
        <end position="133"/>
    </location>
</feature>
<comment type="caution">
    <text evidence="2">The sequence shown here is derived from an EMBL/GenBank/DDBJ whole genome shotgun (WGS) entry which is preliminary data.</text>
</comment>
<dbReference type="EMBL" id="JAOQBH010000017">
    <property type="protein sequence ID" value="KAJ4123149.1"/>
    <property type="molecule type" value="Genomic_DNA"/>
</dbReference>
<dbReference type="Proteomes" id="UP001152024">
    <property type="component" value="Unassembled WGS sequence"/>
</dbReference>
<proteinExistence type="predicted"/>
<name>A0ABQ8R1N9_FUSEQ</name>
<evidence type="ECO:0000313" key="2">
    <source>
        <dbReference type="EMBL" id="KAJ4123149.1"/>
    </source>
</evidence>
<feature type="signal peptide" evidence="1">
    <location>
        <begin position="1"/>
        <end position="22"/>
    </location>
</feature>
<keyword evidence="1" id="KW-0732">Signal</keyword>
<sequence>MKITIFASAAAAVLGFTSSTMANHCSWKSYNEPRFADYIWKPFKGPLVRGWLVIGSGVDDIPARCGGFWDGMNNKNFDGACGRLTAANCGKDKNGDMVINFTSRPGCNSSHVESAWWELTQNKFGPIHCKLSA</sequence>
<organism evidence="2 3">
    <name type="scientific">Fusarium equiseti</name>
    <name type="common">Fusarium scirpi</name>
    <dbReference type="NCBI Taxonomy" id="61235"/>
    <lineage>
        <taxon>Eukaryota</taxon>
        <taxon>Fungi</taxon>
        <taxon>Dikarya</taxon>
        <taxon>Ascomycota</taxon>
        <taxon>Pezizomycotina</taxon>
        <taxon>Sordariomycetes</taxon>
        <taxon>Hypocreomycetidae</taxon>
        <taxon>Hypocreales</taxon>
        <taxon>Nectriaceae</taxon>
        <taxon>Fusarium</taxon>
        <taxon>Fusarium incarnatum-equiseti species complex</taxon>
    </lineage>
</organism>
<protein>
    <submittedName>
        <fullName evidence="2">Uncharacterized protein</fullName>
    </submittedName>
</protein>